<dbReference type="FunFam" id="3.30.310.10:FF:000005">
    <property type="entry name" value="TATA box-binding protein-like 1"/>
    <property type="match status" value="1"/>
</dbReference>
<name>A0A6I8W8A1_DROPS</name>
<feature type="compositionally biased region" description="Basic and acidic residues" evidence="11">
    <location>
        <begin position="235"/>
        <end position="256"/>
    </location>
</feature>
<feature type="compositionally biased region" description="Low complexity" evidence="11">
    <location>
        <begin position="916"/>
        <end position="946"/>
    </location>
</feature>
<dbReference type="RefSeq" id="XP_001355729.4">
    <property type="nucleotide sequence ID" value="XM_001355693.4"/>
</dbReference>
<evidence type="ECO:0000256" key="6">
    <source>
        <dbReference type="ARBA" id="ARBA00023125"/>
    </source>
</evidence>
<dbReference type="PRINTS" id="PR00686">
    <property type="entry name" value="TIFACTORIID"/>
</dbReference>
<evidence type="ECO:0000256" key="8">
    <source>
        <dbReference type="ARBA" id="ARBA00023242"/>
    </source>
</evidence>
<dbReference type="InterPro" id="IPR012295">
    <property type="entry name" value="TBP_dom_sf"/>
</dbReference>
<evidence type="ECO:0000256" key="4">
    <source>
        <dbReference type="ARBA" id="ARBA00022490"/>
    </source>
</evidence>
<dbReference type="CDD" id="cd04517">
    <property type="entry name" value="TLF"/>
    <property type="match status" value="1"/>
</dbReference>
<accession>A0A6I8W8A1</accession>
<dbReference type="GO" id="GO:0006352">
    <property type="term" value="P:DNA-templated transcription initiation"/>
    <property type="evidence" value="ECO:0007669"/>
    <property type="project" value="InterPro"/>
</dbReference>
<comment type="similarity">
    <text evidence="3">Belongs to the TBP family.</text>
</comment>
<feature type="region of interest" description="Disordered" evidence="11">
    <location>
        <begin position="449"/>
        <end position="480"/>
    </location>
</feature>
<gene>
    <name evidence="13 14 15 16" type="primary">Trf2</name>
</gene>
<feature type="compositionally biased region" description="Low complexity" evidence="11">
    <location>
        <begin position="454"/>
        <end position="472"/>
    </location>
</feature>
<evidence type="ECO:0000313" key="12">
    <source>
        <dbReference type="Proteomes" id="UP000001819"/>
    </source>
</evidence>
<evidence type="ECO:0000313" key="13">
    <source>
        <dbReference type="RefSeq" id="XP_001355729.4"/>
    </source>
</evidence>
<evidence type="ECO:0000256" key="9">
    <source>
        <dbReference type="ARBA" id="ARBA00023474"/>
    </source>
</evidence>
<dbReference type="InterPro" id="IPR000814">
    <property type="entry name" value="TBP"/>
</dbReference>
<organism evidence="12 14">
    <name type="scientific">Drosophila pseudoobscura pseudoobscura</name>
    <name type="common">Fruit fly</name>
    <dbReference type="NCBI Taxonomy" id="46245"/>
    <lineage>
        <taxon>Eukaryota</taxon>
        <taxon>Metazoa</taxon>
        <taxon>Ecdysozoa</taxon>
        <taxon>Arthropoda</taxon>
        <taxon>Hexapoda</taxon>
        <taxon>Insecta</taxon>
        <taxon>Pterygota</taxon>
        <taxon>Neoptera</taxon>
        <taxon>Endopterygota</taxon>
        <taxon>Diptera</taxon>
        <taxon>Brachycera</taxon>
        <taxon>Muscomorpha</taxon>
        <taxon>Ephydroidea</taxon>
        <taxon>Drosophilidae</taxon>
        <taxon>Drosophila</taxon>
        <taxon>Sophophora</taxon>
    </lineage>
</organism>
<evidence type="ECO:0000256" key="2">
    <source>
        <dbReference type="ARBA" id="ARBA00004496"/>
    </source>
</evidence>
<keyword evidence="12" id="KW-1185">Reference proteome</keyword>
<sequence>MPKVQDSRFKIFNIQETRNIVNMADLRDTVSGPGTSPANGTASPSVYQGRPPSGSSSAADIVPKVEIRQDLKPLPRIKLALVNDGASEPPTRSEGGSQRGGGAGERGSPPIYDIGLGLEHVSLNGAQEKKVHPDVLYECLSPTTGTITYSKRDPDDQNGEKKSTKAAKSLEYLTIPELLDLCVKKQAKGHGAGILRVLDLRTKETKQRDAERALRHQEHLRELARCQQRQRQKARAQEQQRLGKERLRKRQQDEDKAAKELETLRKDIEHQIKVQRDSEAKWNRIKEERDREIERQTVLRKRGQKEQLEEEERRQRLEVLRQIEEKRELEKRQEEQLKLELEQQRERFMQHQKLHTEALYSHPLFGDLYPHEYSSNNNSNSNSTTTTSSTTFPHTASSCSSLMQNEMVSIPMANLNGGLKAASGPAGASATGGGVRYFSQFSKSATASTTAMVHQQQHQQPQQQHQQQQLLQRKPTANGDLHANGRVAAIVPNGMRIKTEQQDLLLESLTVIKPDVIFKTEATAAAAAAAQTPPAVAPAASAATAEPIEAAPVSDAPLALLSNQQQAAAAEADDPELDIVINNVVCSFSVRCHLKLRDIALRGCNVEYRRENGMVTMKLRRPYTTASIWSSGRITCTGATSEIMAKVAARRYARCLGKLGFPTRFQNFRIVNVLGTCSMPWAIKIVNFSEKHRDNASYEPELHPGVTYKMKMPKATLKIFSTGSITVTAASVNDVESAIQHIYPLVHEFRKQRSPEELQHLRAKQNKNAGITGTPAAASSITDASESRILEDQILTQSKTQSRSDILVNATAAHSKSIPGSAAGDLVNAAVCNVQRLKQIESYRQLSSQTQEERRHIPFPRDKSEAGLFPHSTPRSPPGDNICANARRRATECWATKLQNKRPRYNDPSLLAAGKTTTSTSTSSIASSTASSSSNPAIQSTTTISTTSASATTITGPILPLSSLTPIGTISGSRPFGLMAARTMIPATGTIIKIKQSCIKPLNRNALAAFTAASSGSIATAVNATATATANVAGGSASAVTLAATKRERQLSNNSDLDIESGWP</sequence>
<evidence type="ECO:0000256" key="3">
    <source>
        <dbReference type="ARBA" id="ARBA00005560"/>
    </source>
</evidence>
<dbReference type="SUPFAM" id="SSF55945">
    <property type="entry name" value="TATA-box binding protein-like"/>
    <property type="match status" value="2"/>
</dbReference>
<dbReference type="Pfam" id="PF00352">
    <property type="entry name" value="TBP"/>
    <property type="match status" value="2"/>
</dbReference>
<feature type="region of interest" description="Disordered" evidence="11">
    <location>
        <begin position="145"/>
        <end position="164"/>
    </location>
</feature>
<protein>
    <recommendedName>
        <fullName evidence="9">TATA box-binding protein-like 1</fullName>
    </recommendedName>
    <alternativeName>
        <fullName evidence="10">TBP-like factor</fullName>
    </alternativeName>
</protein>
<dbReference type="GO" id="GO:0005737">
    <property type="term" value="C:cytoplasm"/>
    <property type="evidence" value="ECO:0007669"/>
    <property type="project" value="UniProtKB-SubCell"/>
</dbReference>
<dbReference type="PANTHER" id="PTHR10126">
    <property type="entry name" value="TATA-BOX BINDING PROTEIN"/>
    <property type="match status" value="1"/>
</dbReference>
<feature type="region of interest" description="Disordered" evidence="11">
    <location>
        <begin position="905"/>
        <end position="946"/>
    </location>
</feature>
<feature type="region of interest" description="Disordered" evidence="11">
    <location>
        <begin position="27"/>
        <end position="59"/>
    </location>
</feature>
<evidence type="ECO:0000256" key="7">
    <source>
        <dbReference type="ARBA" id="ARBA00023163"/>
    </source>
</evidence>
<evidence type="ECO:0000256" key="10">
    <source>
        <dbReference type="ARBA" id="ARBA00033173"/>
    </source>
</evidence>
<evidence type="ECO:0000256" key="5">
    <source>
        <dbReference type="ARBA" id="ARBA00023015"/>
    </source>
</evidence>
<reference evidence="13 14" key="1">
    <citation type="submission" date="2025-04" db="UniProtKB">
        <authorList>
            <consortium name="RefSeq"/>
        </authorList>
    </citation>
    <scope>IDENTIFICATION</scope>
    <source>
        <strain evidence="13 14">MV-25-SWS-2005</strain>
        <tissue evidence="13 14">Whole body</tissue>
    </source>
</reference>
<comment type="subcellular location">
    <subcellularLocation>
        <location evidence="2">Cytoplasm</location>
    </subcellularLocation>
    <subcellularLocation>
        <location evidence="1">Nucleus</location>
    </subcellularLocation>
</comment>
<feature type="compositionally biased region" description="Basic and acidic residues" evidence="11">
    <location>
        <begin position="851"/>
        <end position="865"/>
    </location>
</feature>
<feature type="region of interest" description="Disordered" evidence="11">
    <location>
        <begin position="371"/>
        <end position="397"/>
    </location>
</feature>
<proteinExistence type="inferred from homology"/>
<dbReference type="Proteomes" id="UP000001819">
    <property type="component" value="Chromosome X"/>
</dbReference>
<dbReference type="RefSeq" id="XP_033239607.1">
    <property type="nucleotide sequence ID" value="XM_033383716.1"/>
</dbReference>
<keyword evidence="4" id="KW-0963">Cytoplasm</keyword>
<dbReference type="AlphaFoldDB" id="A0A6I8W8A1"/>
<feature type="compositionally biased region" description="Basic and acidic residues" evidence="11">
    <location>
        <begin position="150"/>
        <end position="163"/>
    </location>
</feature>
<evidence type="ECO:0000313" key="14">
    <source>
        <dbReference type="RefSeq" id="XP_033239605.1"/>
    </source>
</evidence>
<keyword evidence="7" id="KW-0804">Transcription</keyword>
<evidence type="ECO:0000313" key="16">
    <source>
        <dbReference type="RefSeq" id="XP_033239607.1"/>
    </source>
</evidence>
<dbReference type="FunFam" id="3.30.310.10:FF:000009">
    <property type="entry name" value="TatA box-binding protein-like protein 1"/>
    <property type="match status" value="1"/>
</dbReference>
<dbReference type="Gene3D" id="3.30.310.10">
    <property type="entry name" value="TATA-Binding Protein"/>
    <property type="match status" value="2"/>
</dbReference>
<keyword evidence="6" id="KW-0238">DNA-binding</keyword>
<feature type="compositionally biased region" description="Low complexity" evidence="11">
    <location>
        <begin position="374"/>
        <end position="391"/>
    </location>
</feature>
<dbReference type="KEGG" id="dpo:4815987"/>
<dbReference type="GO" id="GO:0005634">
    <property type="term" value="C:nucleus"/>
    <property type="evidence" value="ECO:0007669"/>
    <property type="project" value="UniProtKB-SubCell"/>
</dbReference>
<dbReference type="RefSeq" id="XP_033239605.1">
    <property type="nucleotide sequence ID" value="XM_033383714.1"/>
</dbReference>
<feature type="region of interest" description="Disordered" evidence="11">
    <location>
        <begin position="81"/>
        <end position="109"/>
    </location>
</feature>
<keyword evidence="8" id="KW-0539">Nucleus</keyword>
<evidence type="ECO:0000256" key="11">
    <source>
        <dbReference type="SAM" id="MobiDB-lite"/>
    </source>
</evidence>
<feature type="compositionally biased region" description="Polar residues" evidence="11">
    <location>
        <begin position="32"/>
        <end position="46"/>
    </location>
</feature>
<evidence type="ECO:0000313" key="15">
    <source>
        <dbReference type="RefSeq" id="XP_033239606.1"/>
    </source>
</evidence>
<feature type="region of interest" description="Disordered" evidence="11">
    <location>
        <begin position="845"/>
        <end position="881"/>
    </location>
</feature>
<dbReference type="GO" id="GO:0003677">
    <property type="term" value="F:DNA binding"/>
    <property type="evidence" value="ECO:0007669"/>
    <property type="project" value="UniProtKB-KW"/>
</dbReference>
<dbReference type="InterPro" id="IPR015445">
    <property type="entry name" value="TBP-like"/>
</dbReference>
<feature type="region of interest" description="Disordered" evidence="11">
    <location>
        <begin position="225"/>
        <end position="256"/>
    </location>
</feature>
<keyword evidence="5" id="KW-0805">Transcription regulation</keyword>
<evidence type="ECO:0000256" key="1">
    <source>
        <dbReference type="ARBA" id="ARBA00004123"/>
    </source>
</evidence>
<dbReference type="RefSeq" id="XP_033239606.1">
    <property type="nucleotide sequence ID" value="XM_033383715.1"/>
</dbReference>